<feature type="domain" description="Lipoyl-binding" evidence="9">
    <location>
        <begin position="79"/>
        <end position="155"/>
    </location>
</feature>
<evidence type="ECO:0000256" key="1">
    <source>
        <dbReference type="ARBA" id="ARBA00005194"/>
    </source>
</evidence>
<dbReference type="GO" id="GO:0006633">
    <property type="term" value="P:fatty acid biosynthetic process"/>
    <property type="evidence" value="ECO:0007669"/>
    <property type="project" value="UniProtKB-UniPathway"/>
</dbReference>
<comment type="function">
    <text evidence="8">This protein is a component of the acetyl coenzyme A carboxylase complex; first, biotin carboxylase catalyzes the carboxylation of the carrier protein and then the transcarboxylase transfers the carboxyl group to form malonyl-CoA.</text>
</comment>
<dbReference type="PANTHER" id="PTHR45266">
    <property type="entry name" value="OXALOACETATE DECARBOXYLASE ALPHA CHAIN"/>
    <property type="match status" value="1"/>
</dbReference>
<dbReference type="NCBIfam" id="TIGR00531">
    <property type="entry name" value="BCCP"/>
    <property type="match status" value="1"/>
</dbReference>
<proteinExistence type="predicted"/>
<evidence type="ECO:0000313" key="10">
    <source>
        <dbReference type="EMBL" id="QGU94814.1"/>
    </source>
</evidence>
<sequence>MNYKEICEIIKTVSDSNLNFAEVKTADLYIKMEKGSVVRENKSVAFSTKEETEEKAISEEDSLECDKKCNEVPDEKDNIETINSPLVGTFYKAASPDSEPYVKIGAKVRRGDIVCIVEAMKLMNEIEAALDGEIIEILVEDGEMVEYNQPLFKIKKTV</sequence>
<evidence type="ECO:0000259" key="9">
    <source>
        <dbReference type="PROSITE" id="PS50968"/>
    </source>
</evidence>
<evidence type="ECO:0000256" key="4">
    <source>
        <dbReference type="ARBA" id="ARBA00022832"/>
    </source>
</evidence>
<dbReference type="Pfam" id="PF00364">
    <property type="entry name" value="Biotin_lipoyl"/>
    <property type="match status" value="1"/>
</dbReference>
<keyword evidence="5 8" id="KW-0443">Lipid metabolism</keyword>
<keyword evidence="11" id="KW-1185">Reference proteome</keyword>
<evidence type="ECO:0000256" key="5">
    <source>
        <dbReference type="ARBA" id="ARBA00023098"/>
    </source>
</evidence>
<dbReference type="PROSITE" id="PS00188">
    <property type="entry name" value="BIOTIN"/>
    <property type="match status" value="1"/>
</dbReference>
<dbReference type="PRINTS" id="PR01071">
    <property type="entry name" value="ACOABIOTINCC"/>
</dbReference>
<dbReference type="PANTHER" id="PTHR45266:SF3">
    <property type="entry name" value="OXALOACETATE DECARBOXYLASE ALPHA CHAIN"/>
    <property type="match status" value="1"/>
</dbReference>
<evidence type="ECO:0000256" key="8">
    <source>
        <dbReference type="RuleBase" id="RU364072"/>
    </source>
</evidence>
<dbReference type="UniPathway" id="UPA00094"/>
<dbReference type="InterPro" id="IPR001882">
    <property type="entry name" value="Biotin_BS"/>
</dbReference>
<keyword evidence="4 8" id="KW-0276">Fatty acid metabolism</keyword>
<comment type="pathway">
    <text evidence="1 8">Lipid metabolism; fatty acid biosynthesis.</text>
</comment>
<protein>
    <recommendedName>
        <fullName evidence="2 8">Biotin carboxyl carrier protein of acetyl-CoA carboxylase</fullName>
    </recommendedName>
</protein>
<reference evidence="10 11" key="1">
    <citation type="submission" date="2019-12" db="EMBL/GenBank/DDBJ databases">
        <title>Genome sequenceing of Clostridium bovifaecis.</title>
        <authorList>
            <person name="Yao Y."/>
        </authorList>
    </citation>
    <scope>NUCLEOTIDE SEQUENCE [LARGE SCALE GENOMIC DNA]</scope>
    <source>
        <strain evidence="10 11">BXX</strain>
    </source>
</reference>
<dbReference type="InterPro" id="IPR050709">
    <property type="entry name" value="Biotin_Carboxyl_Carrier/Decarb"/>
</dbReference>
<keyword evidence="7 8" id="KW-0092">Biotin</keyword>
<accession>A0A6I6F0L8</accession>
<dbReference type="SUPFAM" id="SSF51230">
    <property type="entry name" value="Single hybrid motif"/>
    <property type="match status" value="1"/>
</dbReference>
<dbReference type="InterPro" id="IPR000089">
    <property type="entry name" value="Biotin_lipoyl"/>
</dbReference>
<dbReference type="PROSITE" id="PS50968">
    <property type="entry name" value="BIOTINYL_LIPOYL"/>
    <property type="match status" value="1"/>
</dbReference>
<name>A0A6I6F0L8_9CLOT</name>
<evidence type="ECO:0000256" key="6">
    <source>
        <dbReference type="ARBA" id="ARBA00023160"/>
    </source>
</evidence>
<evidence type="ECO:0000256" key="3">
    <source>
        <dbReference type="ARBA" id="ARBA00022516"/>
    </source>
</evidence>
<dbReference type="Gene3D" id="2.40.50.100">
    <property type="match status" value="1"/>
</dbReference>
<evidence type="ECO:0000256" key="7">
    <source>
        <dbReference type="ARBA" id="ARBA00023267"/>
    </source>
</evidence>
<dbReference type="Proteomes" id="UP000422764">
    <property type="component" value="Chromosome"/>
</dbReference>
<dbReference type="EMBL" id="CP046522">
    <property type="protein sequence ID" value="QGU94814.1"/>
    <property type="molecule type" value="Genomic_DNA"/>
</dbReference>
<dbReference type="GO" id="GO:0003989">
    <property type="term" value="F:acetyl-CoA carboxylase activity"/>
    <property type="evidence" value="ECO:0007669"/>
    <property type="project" value="InterPro"/>
</dbReference>
<dbReference type="CDD" id="cd06850">
    <property type="entry name" value="biotinyl_domain"/>
    <property type="match status" value="1"/>
</dbReference>
<evidence type="ECO:0000313" key="11">
    <source>
        <dbReference type="Proteomes" id="UP000422764"/>
    </source>
</evidence>
<dbReference type="AlphaFoldDB" id="A0A6I6F0L8"/>
<gene>
    <name evidence="10" type="primary">accB</name>
    <name evidence="10" type="ORF">GOM49_06615</name>
</gene>
<evidence type="ECO:0000256" key="2">
    <source>
        <dbReference type="ARBA" id="ARBA00017562"/>
    </source>
</evidence>
<dbReference type="InterPro" id="IPR001249">
    <property type="entry name" value="AcCoA_biotinCC"/>
</dbReference>
<keyword evidence="3 8" id="KW-0444">Lipid biosynthesis</keyword>
<dbReference type="InterPro" id="IPR011053">
    <property type="entry name" value="Single_hybrid_motif"/>
</dbReference>
<dbReference type="GO" id="GO:0009317">
    <property type="term" value="C:acetyl-CoA carboxylase complex"/>
    <property type="evidence" value="ECO:0007669"/>
    <property type="project" value="InterPro"/>
</dbReference>
<organism evidence="10 11">
    <name type="scientific">Clostridium bovifaecis</name>
    <dbReference type="NCBI Taxonomy" id="2184719"/>
    <lineage>
        <taxon>Bacteria</taxon>
        <taxon>Bacillati</taxon>
        <taxon>Bacillota</taxon>
        <taxon>Clostridia</taxon>
        <taxon>Eubacteriales</taxon>
        <taxon>Clostridiaceae</taxon>
        <taxon>Clostridium</taxon>
    </lineage>
</organism>
<keyword evidence="6 8" id="KW-0275">Fatty acid biosynthesis</keyword>